<feature type="active site" description="Charge relay system" evidence="5">
    <location>
        <position position="64"/>
    </location>
</feature>
<dbReference type="RefSeq" id="WP_203745707.1">
    <property type="nucleotide sequence ID" value="NZ_BONF01000012.1"/>
</dbReference>
<dbReference type="Proteomes" id="UP000601223">
    <property type="component" value="Unassembled WGS sequence"/>
</dbReference>
<dbReference type="PRINTS" id="PR00723">
    <property type="entry name" value="SUBTILISIN"/>
</dbReference>
<evidence type="ECO:0000256" key="8">
    <source>
        <dbReference type="SAM" id="SignalP"/>
    </source>
</evidence>
<evidence type="ECO:0000256" key="5">
    <source>
        <dbReference type="PROSITE-ProRule" id="PRU01240"/>
    </source>
</evidence>
<dbReference type="PROSITE" id="PS00136">
    <property type="entry name" value="SUBTILASE_ASP"/>
    <property type="match status" value="1"/>
</dbReference>
<keyword evidence="3 5" id="KW-0378">Hydrolase</keyword>
<evidence type="ECO:0000259" key="9">
    <source>
        <dbReference type="Pfam" id="PF00082"/>
    </source>
</evidence>
<evidence type="ECO:0000256" key="4">
    <source>
        <dbReference type="ARBA" id="ARBA00022825"/>
    </source>
</evidence>
<evidence type="ECO:0000313" key="10">
    <source>
        <dbReference type="EMBL" id="GIF81372.1"/>
    </source>
</evidence>
<feature type="domain" description="Peptidase S8/S53" evidence="9">
    <location>
        <begin position="55"/>
        <end position="292"/>
    </location>
</feature>
<accession>A0A8J3NHM0</accession>
<dbReference type="GO" id="GO:0004252">
    <property type="term" value="F:serine-type endopeptidase activity"/>
    <property type="evidence" value="ECO:0007669"/>
    <property type="project" value="UniProtKB-UniRule"/>
</dbReference>
<evidence type="ECO:0000313" key="11">
    <source>
        <dbReference type="Proteomes" id="UP000601223"/>
    </source>
</evidence>
<dbReference type="InterPro" id="IPR050131">
    <property type="entry name" value="Peptidase_S8_subtilisin-like"/>
</dbReference>
<feature type="active site" description="Charge relay system" evidence="5">
    <location>
        <position position="99"/>
    </location>
</feature>
<protein>
    <submittedName>
        <fullName evidence="10">Type VII secretion-associated serine protease</fullName>
    </submittedName>
</protein>
<proteinExistence type="inferred from homology"/>
<organism evidence="10 11">
    <name type="scientific">Catellatospora bangladeshensis</name>
    <dbReference type="NCBI Taxonomy" id="310355"/>
    <lineage>
        <taxon>Bacteria</taxon>
        <taxon>Bacillati</taxon>
        <taxon>Actinomycetota</taxon>
        <taxon>Actinomycetes</taxon>
        <taxon>Micromonosporales</taxon>
        <taxon>Micromonosporaceae</taxon>
        <taxon>Catellatospora</taxon>
    </lineage>
</organism>
<dbReference type="PANTHER" id="PTHR43806:SF11">
    <property type="entry name" value="CEREVISIN-RELATED"/>
    <property type="match status" value="1"/>
</dbReference>
<feature type="active site" description="Charge relay system" evidence="5">
    <location>
        <position position="244"/>
    </location>
</feature>
<keyword evidence="7" id="KW-1133">Transmembrane helix</keyword>
<evidence type="ECO:0000256" key="2">
    <source>
        <dbReference type="ARBA" id="ARBA00022670"/>
    </source>
</evidence>
<feature type="signal peptide" evidence="8">
    <location>
        <begin position="1"/>
        <end position="30"/>
    </location>
</feature>
<name>A0A8J3NHM0_9ACTN</name>
<reference evidence="10 11" key="1">
    <citation type="submission" date="2021-01" db="EMBL/GenBank/DDBJ databases">
        <title>Whole genome shotgun sequence of Catellatospora bangladeshensis NBRC 107357.</title>
        <authorList>
            <person name="Komaki H."/>
            <person name="Tamura T."/>
        </authorList>
    </citation>
    <scope>NUCLEOTIDE SEQUENCE [LARGE SCALE GENOMIC DNA]</scope>
    <source>
        <strain evidence="10 11">NBRC 107357</strain>
    </source>
</reference>
<keyword evidence="7" id="KW-0812">Transmembrane</keyword>
<keyword evidence="11" id="KW-1185">Reference proteome</keyword>
<dbReference type="SUPFAM" id="SSF52743">
    <property type="entry name" value="Subtilisin-like"/>
    <property type="match status" value="1"/>
</dbReference>
<dbReference type="GO" id="GO:0006508">
    <property type="term" value="P:proteolysis"/>
    <property type="evidence" value="ECO:0007669"/>
    <property type="project" value="UniProtKB-KW"/>
</dbReference>
<comment type="caution">
    <text evidence="10">The sequence shown here is derived from an EMBL/GenBank/DDBJ whole genome shotgun (WGS) entry which is preliminary data.</text>
</comment>
<sequence length="363" mass="36717">MTAFNRVVKVCAAAMAMAAFGVMSAPSAVAQDRIDDGQWYHSLLRTSAAHRVTQGAGVTVAVIDTGVDATHPDLAGAVLPGADFTDAGPGDGWLDTDGHGTAMAGLIAAHGRVTGVAPAARILPVRMDSGGDLARGILWAVEQKVGVISISRMLLDEDIVVRQAVEEALAADIVVVAGTGNRTESTTMSYLARIRGVVAVGGVDRAGNHSAISVSGAETLLAAPCDEVSSTYPGGEWAVATGTSNSTALVAGAAALVRARFPNMPAAEVVHRLVATAIDKGFRGPDGEYGHGLIDIAGALTKNVSPFSPSPSPSPSDGSATTSSGQAGPGSSAPWKRVLIPAVVGLVVVSVVLGIGFLSRRRS</sequence>
<dbReference type="InterPro" id="IPR000209">
    <property type="entry name" value="Peptidase_S8/S53_dom"/>
</dbReference>
<dbReference type="AlphaFoldDB" id="A0A8J3NHM0"/>
<keyword evidence="8" id="KW-0732">Signal</keyword>
<dbReference type="Pfam" id="PF00082">
    <property type="entry name" value="Peptidase_S8"/>
    <property type="match status" value="1"/>
</dbReference>
<evidence type="ECO:0000256" key="6">
    <source>
        <dbReference type="SAM" id="MobiDB-lite"/>
    </source>
</evidence>
<keyword evidence="7" id="KW-0472">Membrane</keyword>
<dbReference type="InterPro" id="IPR015500">
    <property type="entry name" value="Peptidase_S8_subtilisin-rel"/>
</dbReference>
<feature type="region of interest" description="Disordered" evidence="6">
    <location>
        <begin position="305"/>
        <end position="332"/>
    </location>
</feature>
<dbReference type="Gene3D" id="3.40.50.200">
    <property type="entry name" value="Peptidase S8/S53 domain"/>
    <property type="match status" value="1"/>
</dbReference>
<evidence type="ECO:0000256" key="3">
    <source>
        <dbReference type="ARBA" id="ARBA00022801"/>
    </source>
</evidence>
<keyword evidence="4 5" id="KW-0720">Serine protease</keyword>
<feature type="transmembrane region" description="Helical" evidence="7">
    <location>
        <begin position="338"/>
        <end position="358"/>
    </location>
</feature>
<dbReference type="InterPro" id="IPR036852">
    <property type="entry name" value="Peptidase_S8/S53_dom_sf"/>
</dbReference>
<dbReference type="InterPro" id="IPR023827">
    <property type="entry name" value="Peptidase_S8_Asp-AS"/>
</dbReference>
<feature type="compositionally biased region" description="Low complexity" evidence="6">
    <location>
        <begin position="315"/>
        <end position="332"/>
    </location>
</feature>
<evidence type="ECO:0000256" key="1">
    <source>
        <dbReference type="ARBA" id="ARBA00011073"/>
    </source>
</evidence>
<dbReference type="PANTHER" id="PTHR43806">
    <property type="entry name" value="PEPTIDASE S8"/>
    <property type="match status" value="1"/>
</dbReference>
<keyword evidence="2 5" id="KW-0645">Protease</keyword>
<feature type="chain" id="PRO_5035308019" evidence="8">
    <location>
        <begin position="31"/>
        <end position="363"/>
    </location>
</feature>
<dbReference type="PROSITE" id="PS51892">
    <property type="entry name" value="SUBTILASE"/>
    <property type="match status" value="1"/>
</dbReference>
<dbReference type="EMBL" id="BONF01000012">
    <property type="protein sequence ID" value="GIF81372.1"/>
    <property type="molecule type" value="Genomic_DNA"/>
</dbReference>
<evidence type="ECO:0000256" key="7">
    <source>
        <dbReference type="SAM" id="Phobius"/>
    </source>
</evidence>
<comment type="similarity">
    <text evidence="1 5">Belongs to the peptidase S8 family.</text>
</comment>
<gene>
    <name evidence="10" type="ORF">Cba03nite_27210</name>
</gene>